<feature type="domain" description="NTP pyrophosphohydrolase MazG-like" evidence="1">
    <location>
        <begin position="23"/>
        <end position="93"/>
    </location>
</feature>
<keyword evidence="2" id="KW-0378">Hydrolase</keyword>
<dbReference type="Proteomes" id="UP000051139">
    <property type="component" value="Unassembled WGS sequence"/>
</dbReference>
<dbReference type="STRING" id="348151.IV55_GL002056"/>
<dbReference type="Proteomes" id="UP000321429">
    <property type="component" value="Unassembled WGS sequence"/>
</dbReference>
<dbReference type="EMBL" id="BJUD01000005">
    <property type="protein sequence ID" value="GEK28193.1"/>
    <property type="molecule type" value="Genomic_DNA"/>
</dbReference>
<dbReference type="OrthoDB" id="350573at2"/>
<gene>
    <name evidence="3" type="ORF">IV55_GL002056</name>
    <name evidence="2" type="ORF">LSI01_05040</name>
</gene>
<evidence type="ECO:0000313" key="4">
    <source>
        <dbReference type="Proteomes" id="UP000051139"/>
    </source>
</evidence>
<comment type="caution">
    <text evidence="3">The sequence shown here is derived from an EMBL/GenBank/DDBJ whole genome shotgun (WGS) entry which is preliminary data.</text>
</comment>
<evidence type="ECO:0000259" key="1">
    <source>
        <dbReference type="Pfam" id="PF03819"/>
    </source>
</evidence>
<dbReference type="InterPro" id="IPR004518">
    <property type="entry name" value="MazG-like_dom"/>
</dbReference>
<dbReference type="PATRIC" id="fig|348151.3.peg.2110"/>
<name>A0A0R2L133_9LACO</name>
<keyword evidence="4" id="KW-1185">Reference proteome</keyword>
<dbReference type="SUPFAM" id="SSF101386">
    <property type="entry name" value="all-alpha NTP pyrophosphatases"/>
    <property type="match status" value="1"/>
</dbReference>
<dbReference type="PIRSF" id="PIRSF006639">
    <property type="entry name" value="UCP006639_pph"/>
    <property type="match status" value="1"/>
</dbReference>
<reference evidence="3 4" key="1">
    <citation type="journal article" date="2015" name="Genome Announc.">
        <title>Expanding the biotechnology potential of lactobacilli through comparative genomics of 213 strains and associated genera.</title>
        <authorList>
            <person name="Sun Z."/>
            <person name="Harris H.M."/>
            <person name="McCann A."/>
            <person name="Guo C."/>
            <person name="Argimon S."/>
            <person name="Zhang W."/>
            <person name="Yang X."/>
            <person name="Jeffery I.B."/>
            <person name="Cooney J.C."/>
            <person name="Kagawa T.F."/>
            <person name="Liu W."/>
            <person name="Song Y."/>
            <person name="Salvetti E."/>
            <person name="Wrobel A."/>
            <person name="Rasinkangas P."/>
            <person name="Parkhill J."/>
            <person name="Rea M.C."/>
            <person name="O'Sullivan O."/>
            <person name="Ritari J."/>
            <person name="Douillard F.P."/>
            <person name="Paul Ross R."/>
            <person name="Yang R."/>
            <person name="Briner A.E."/>
            <person name="Felis G.E."/>
            <person name="de Vos W.M."/>
            <person name="Barrangou R."/>
            <person name="Klaenhammer T.R."/>
            <person name="Caufield P.W."/>
            <person name="Cui Y."/>
            <person name="Zhang H."/>
            <person name="O'Toole P.W."/>
        </authorList>
    </citation>
    <scope>NUCLEOTIDE SEQUENCE [LARGE SCALE GENOMIC DNA]</scope>
    <source>
        <strain evidence="3 4">DSM 22696</strain>
    </source>
</reference>
<proteinExistence type="predicted"/>
<organism evidence="3 4">
    <name type="scientific">Furfurilactobacillus siliginis</name>
    <dbReference type="NCBI Taxonomy" id="348151"/>
    <lineage>
        <taxon>Bacteria</taxon>
        <taxon>Bacillati</taxon>
        <taxon>Bacillota</taxon>
        <taxon>Bacilli</taxon>
        <taxon>Lactobacillales</taxon>
        <taxon>Lactobacillaceae</taxon>
        <taxon>Furfurilactobacillus</taxon>
    </lineage>
</organism>
<evidence type="ECO:0000313" key="5">
    <source>
        <dbReference type="Proteomes" id="UP000321429"/>
    </source>
</evidence>
<dbReference type="CDD" id="cd11541">
    <property type="entry name" value="NTP-PPase_u4"/>
    <property type="match status" value="1"/>
</dbReference>
<protein>
    <submittedName>
        <fullName evidence="2">Nucleotide pyrophosphohydrolase</fullName>
    </submittedName>
</protein>
<reference evidence="2 5" key="2">
    <citation type="submission" date="2019-07" db="EMBL/GenBank/DDBJ databases">
        <title>Whole genome shotgun sequence of Lactobacillus siliginis NBRC 101315.</title>
        <authorList>
            <person name="Hosoyama A."/>
            <person name="Uohara A."/>
            <person name="Ohji S."/>
            <person name="Ichikawa N."/>
        </authorList>
    </citation>
    <scope>NUCLEOTIDE SEQUENCE [LARGE SCALE GENOMIC DNA]</scope>
    <source>
        <strain evidence="2 5">NBRC 101315</strain>
    </source>
</reference>
<sequence>MEFNDYQREAKRTLFGNEQVLTNITLGVANEAGQVVDLVQRYTFQGRTLDKEKLTHELGDTLWYLSQIAEWANIDFEEVAKQNLSELNERYPDPQHAKWE</sequence>
<dbReference type="InterPro" id="IPR011379">
    <property type="entry name" value="MazG-related_GP37"/>
</dbReference>
<dbReference type="Pfam" id="PF03819">
    <property type="entry name" value="MazG"/>
    <property type="match status" value="1"/>
</dbReference>
<evidence type="ECO:0000313" key="3">
    <source>
        <dbReference type="EMBL" id="KRN95411.1"/>
    </source>
</evidence>
<dbReference type="Gene3D" id="1.10.287.1080">
    <property type="entry name" value="MazG-like"/>
    <property type="match status" value="1"/>
</dbReference>
<dbReference type="EMBL" id="JQCB01000009">
    <property type="protein sequence ID" value="KRN95411.1"/>
    <property type="molecule type" value="Genomic_DNA"/>
</dbReference>
<evidence type="ECO:0000313" key="2">
    <source>
        <dbReference type="EMBL" id="GEK28193.1"/>
    </source>
</evidence>
<dbReference type="GO" id="GO:0016787">
    <property type="term" value="F:hydrolase activity"/>
    <property type="evidence" value="ECO:0007669"/>
    <property type="project" value="UniProtKB-KW"/>
</dbReference>
<dbReference type="RefSeq" id="WP_057810875.1">
    <property type="nucleotide sequence ID" value="NZ_BJUD01000005.1"/>
</dbReference>
<dbReference type="AlphaFoldDB" id="A0A0R2L133"/>
<accession>A0A0R2L133</accession>